<reference evidence="14" key="2">
    <citation type="submission" date="2018-05" db="EMBL/GenBank/DDBJ databases">
        <title>Genome Sequencing of selected type strains of the family Eggerthellaceae.</title>
        <authorList>
            <person name="Danylec N."/>
            <person name="Stoll D.A."/>
            <person name="Doetsch A."/>
            <person name="Huch M."/>
        </authorList>
    </citation>
    <scope>NUCLEOTIDE SEQUENCE [LARGE SCALE GENOMIC DNA]</scope>
    <source>
        <strain evidence="14">DSM 16107</strain>
    </source>
</reference>
<evidence type="ECO:0000256" key="4">
    <source>
        <dbReference type="ARBA" id="ARBA00022692"/>
    </source>
</evidence>
<keyword evidence="2 9" id="KW-0813">Transport</keyword>
<dbReference type="GO" id="GO:0043952">
    <property type="term" value="P:protein transport by the Sec complex"/>
    <property type="evidence" value="ECO:0007669"/>
    <property type="project" value="UniProtKB-UniRule"/>
</dbReference>
<evidence type="ECO:0000256" key="1">
    <source>
        <dbReference type="ARBA" id="ARBA00004370"/>
    </source>
</evidence>
<proteinExistence type="inferred from homology"/>
<comment type="subunit">
    <text evidence="9">Component of the Sec protein translocase complex. Heterotrimer consisting of SecY, SecE and SecG subunits. The heterotrimers can form oligomers, although 1 heterotrimer is thought to be able to translocate proteins. Interacts with the ribosome. Interacts with SecDF, and other proteins may be involved. Interacts with SecA.</text>
</comment>
<evidence type="ECO:0000256" key="3">
    <source>
        <dbReference type="ARBA" id="ARBA00022475"/>
    </source>
</evidence>
<feature type="compositionally biased region" description="Low complexity" evidence="10">
    <location>
        <begin position="25"/>
        <end position="44"/>
    </location>
</feature>
<comment type="function">
    <text evidence="9">Essential subunit of the Sec protein translocation channel SecYEG. Clamps together the 2 halves of SecY. May contact the channel plug during translocation.</text>
</comment>
<dbReference type="GO" id="GO:0009306">
    <property type="term" value="P:protein secretion"/>
    <property type="evidence" value="ECO:0007669"/>
    <property type="project" value="UniProtKB-UniRule"/>
</dbReference>
<comment type="caution">
    <text evidence="12">The sequence shown here is derived from an EMBL/GenBank/DDBJ whole genome shotgun (WGS) entry which is preliminary data.</text>
</comment>
<gene>
    <name evidence="9 12" type="primary">secE</name>
    <name evidence="11" type="ORF">C1876_16395</name>
    <name evidence="12" type="ORF">DMP09_12585</name>
</gene>
<dbReference type="Proteomes" id="UP000270112">
    <property type="component" value="Unassembled WGS sequence"/>
</dbReference>
<keyword evidence="7 9" id="KW-0811">Translocation</keyword>
<feature type="transmembrane region" description="Helical" evidence="9">
    <location>
        <begin position="113"/>
        <end position="133"/>
    </location>
</feature>
<comment type="similarity">
    <text evidence="9">Belongs to the SecE/SEC61-gamma family.</text>
</comment>
<reference evidence="11 13" key="1">
    <citation type="journal article" date="2018" name="Elife">
        <title>Discovery and characterization of a prevalent human gut bacterial enzyme sufficient for the inactivation of a family of plant toxins.</title>
        <authorList>
            <person name="Koppel N."/>
            <person name="Bisanz J.E."/>
            <person name="Pandelia M.E."/>
            <person name="Turnbaugh P.J."/>
            <person name="Balskus E.P."/>
        </authorList>
    </citation>
    <scope>NUCLEOTIDE SEQUENCE [LARGE SCALE GENOMIC DNA]</scope>
    <source>
        <strain evidence="11 13">DSM 16107</strain>
    </source>
</reference>
<dbReference type="InterPro" id="IPR005807">
    <property type="entry name" value="SecE_bac"/>
</dbReference>
<dbReference type="NCBIfam" id="TIGR00964">
    <property type="entry name" value="secE_bact"/>
    <property type="match status" value="1"/>
</dbReference>
<evidence type="ECO:0000313" key="12">
    <source>
        <dbReference type="EMBL" id="RNM40818.1"/>
    </source>
</evidence>
<dbReference type="GO" id="GO:0065002">
    <property type="term" value="P:intracellular protein transmembrane transport"/>
    <property type="evidence" value="ECO:0007669"/>
    <property type="project" value="UniProtKB-UniRule"/>
</dbReference>
<evidence type="ECO:0000256" key="5">
    <source>
        <dbReference type="ARBA" id="ARBA00022927"/>
    </source>
</evidence>
<keyword evidence="5 9" id="KW-0653">Protein transport</keyword>
<keyword evidence="8 9" id="KW-0472">Membrane</keyword>
<dbReference type="GO" id="GO:0006605">
    <property type="term" value="P:protein targeting"/>
    <property type="evidence" value="ECO:0007669"/>
    <property type="project" value="UniProtKB-UniRule"/>
</dbReference>
<dbReference type="AlphaFoldDB" id="A0A3N0IV13"/>
<evidence type="ECO:0000256" key="7">
    <source>
        <dbReference type="ARBA" id="ARBA00023010"/>
    </source>
</evidence>
<comment type="subcellular location">
    <subcellularLocation>
        <location evidence="9">Cell membrane</location>
        <topology evidence="9">Single-pass membrane protein</topology>
    </subcellularLocation>
    <subcellularLocation>
        <location evidence="1">Membrane</location>
    </subcellularLocation>
</comment>
<evidence type="ECO:0000256" key="10">
    <source>
        <dbReference type="SAM" id="MobiDB-lite"/>
    </source>
</evidence>
<reference evidence="12" key="3">
    <citation type="journal article" date="2019" name="Microbiol. Resour. Announc.">
        <title>Draft Genome Sequences of Type Strains of Gordonibacter faecihominis, Paraeggerthella hongkongensis, Parvibacter caecicola,Slackia equolifaciens, Slackia faecicanis, and Slackia isoflavoniconvertens.</title>
        <authorList>
            <person name="Danylec N."/>
            <person name="Stoll D.A."/>
            <person name="Dotsch A."/>
            <person name="Huch M."/>
        </authorList>
    </citation>
    <scope>NUCLEOTIDE SEQUENCE</scope>
    <source>
        <strain evidence="12">DSM 16107</strain>
    </source>
</reference>
<evidence type="ECO:0000313" key="11">
    <source>
        <dbReference type="EMBL" id="RDB65052.1"/>
    </source>
</evidence>
<dbReference type="Gene3D" id="1.20.5.1030">
    <property type="entry name" value="Preprotein translocase secy subunit"/>
    <property type="match status" value="1"/>
</dbReference>
<evidence type="ECO:0000256" key="8">
    <source>
        <dbReference type="ARBA" id="ARBA00023136"/>
    </source>
</evidence>
<dbReference type="InterPro" id="IPR001901">
    <property type="entry name" value="Translocase_SecE/Sec61-g"/>
</dbReference>
<dbReference type="GO" id="GO:0008320">
    <property type="term" value="F:protein transmembrane transporter activity"/>
    <property type="evidence" value="ECO:0007669"/>
    <property type="project" value="UniProtKB-UniRule"/>
</dbReference>
<accession>A0A3N0IV13</accession>
<sequence>MAKKSKTQRAKASAARATRKEQALEAEAAAAANKNAEADAAATEAPKKRFFKKAEKSDASADGGKQAKASSKSVEKKVEKAPEKKPAKKRRFGFLKDVRSELKRVTWPTKQDVLRWSVVVVVALVFFGAYVALLDNVIITPLLIAISGLGV</sequence>
<evidence type="ECO:0000313" key="13">
    <source>
        <dbReference type="Proteomes" id="UP000253817"/>
    </source>
</evidence>
<protein>
    <recommendedName>
        <fullName evidence="9">Protein translocase subunit SecE</fullName>
    </recommendedName>
</protein>
<keyword evidence="6 9" id="KW-1133">Transmembrane helix</keyword>
<organism evidence="12 14">
    <name type="scientific">Eggerthella sinensis</name>
    <dbReference type="NCBI Taxonomy" id="242230"/>
    <lineage>
        <taxon>Bacteria</taxon>
        <taxon>Bacillati</taxon>
        <taxon>Actinomycetota</taxon>
        <taxon>Coriobacteriia</taxon>
        <taxon>Eggerthellales</taxon>
        <taxon>Eggerthellaceae</taxon>
        <taxon>Eggerthella</taxon>
    </lineage>
</organism>
<evidence type="ECO:0000256" key="9">
    <source>
        <dbReference type="HAMAP-Rule" id="MF_00422"/>
    </source>
</evidence>
<evidence type="ECO:0000313" key="14">
    <source>
        <dbReference type="Proteomes" id="UP000270112"/>
    </source>
</evidence>
<evidence type="ECO:0000256" key="2">
    <source>
        <dbReference type="ARBA" id="ARBA00022448"/>
    </source>
</evidence>
<dbReference type="GO" id="GO:0005886">
    <property type="term" value="C:plasma membrane"/>
    <property type="evidence" value="ECO:0007669"/>
    <property type="project" value="UniProtKB-SubCell"/>
</dbReference>
<dbReference type="EMBL" id="QICC01000062">
    <property type="protein sequence ID" value="RNM40818.1"/>
    <property type="molecule type" value="Genomic_DNA"/>
</dbReference>
<evidence type="ECO:0000256" key="6">
    <source>
        <dbReference type="ARBA" id="ARBA00022989"/>
    </source>
</evidence>
<dbReference type="PANTHER" id="PTHR33910">
    <property type="entry name" value="PROTEIN TRANSLOCASE SUBUNIT SECE"/>
    <property type="match status" value="1"/>
</dbReference>
<dbReference type="Proteomes" id="UP000253817">
    <property type="component" value="Unassembled WGS sequence"/>
</dbReference>
<dbReference type="InterPro" id="IPR038379">
    <property type="entry name" value="SecE_sf"/>
</dbReference>
<dbReference type="PANTHER" id="PTHR33910:SF1">
    <property type="entry name" value="PROTEIN TRANSLOCASE SUBUNIT SECE"/>
    <property type="match status" value="1"/>
</dbReference>
<keyword evidence="13" id="KW-1185">Reference proteome</keyword>
<feature type="compositionally biased region" description="Basic and acidic residues" evidence="10">
    <location>
        <begin position="73"/>
        <end position="85"/>
    </location>
</feature>
<dbReference type="RefSeq" id="WP_114547793.1">
    <property type="nucleotide sequence ID" value="NZ_CALJMG010000024.1"/>
</dbReference>
<feature type="region of interest" description="Disordered" evidence="10">
    <location>
        <begin position="1"/>
        <end position="88"/>
    </location>
</feature>
<keyword evidence="3 9" id="KW-1003">Cell membrane</keyword>
<dbReference type="HAMAP" id="MF_00422">
    <property type="entry name" value="SecE"/>
    <property type="match status" value="1"/>
</dbReference>
<keyword evidence="4 9" id="KW-0812">Transmembrane</keyword>
<dbReference type="Pfam" id="PF00584">
    <property type="entry name" value="SecE"/>
    <property type="match status" value="1"/>
</dbReference>
<name>A0A3N0IV13_9ACTN</name>
<dbReference type="EMBL" id="PPTT01000043">
    <property type="protein sequence ID" value="RDB65052.1"/>
    <property type="molecule type" value="Genomic_DNA"/>
</dbReference>